<gene>
    <name evidence="8" type="ORF">GOMPHAMPRED_006080</name>
</gene>
<dbReference type="EMBL" id="CAJPDQ010000004">
    <property type="protein sequence ID" value="CAF9908139.1"/>
    <property type="molecule type" value="Genomic_DNA"/>
</dbReference>
<comment type="caution">
    <text evidence="8">The sequence shown here is derived from an EMBL/GenBank/DDBJ whole genome shotgun (WGS) entry which is preliminary data.</text>
</comment>
<evidence type="ECO:0000256" key="1">
    <source>
        <dbReference type="ARBA" id="ARBA00008078"/>
    </source>
</evidence>
<feature type="domain" description="tRNA intron endonuclease catalytic" evidence="7">
    <location>
        <begin position="305"/>
        <end position="393"/>
    </location>
</feature>
<dbReference type="FunFam" id="3.40.1350.10:FF:000007">
    <property type="entry name" value="tRNA-splicing endonuclease subunit Sen2"/>
    <property type="match status" value="1"/>
</dbReference>
<dbReference type="Gene3D" id="3.40.1350.10">
    <property type="match status" value="1"/>
</dbReference>
<evidence type="ECO:0000256" key="6">
    <source>
        <dbReference type="SAM" id="Coils"/>
    </source>
</evidence>
<evidence type="ECO:0000256" key="2">
    <source>
        <dbReference type="ARBA" id="ARBA00022694"/>
    </source>
</evidence>
<dbReference type="Proteomes" id="UP000664169">
    <property type="component" value="Unassembled WGS sequence"/>
</dbReference>
<dbReference type="GO" id="GO:0003676">
    <property type="term" value="F:nucleic acid binding"/>
    <property type="evidence" value="ECO:0007669"/>
    <property type="project" value="InterPro"/>
</dbReference>
<dbReference type="InterPro" id="IPR006676">
    <property type="entry name" value="tRNA_splic"/>
</dbReference>
<feature type="coiled-coil region" evidence="6">
    <location>
        <begin position="151"/>
        <end position="181"/>
    </location>
</feature>
<dbReference type="Pfam" id="PF01974">
    <property type="entry name" value="tRNA_int_endo"/>
    <property type="match status" value="1"/>
</dbReference>
<evidence type="ECO:0000256" key="5">
    <source>
        <dbReference type="PIRSR" id="PIRSR011789-1"/>
    </source>
</evidence>
<dbReference type="AlphaFoldDB" id="A0A8H3IC49"/>
<feature type="active site" evidence="5">
    <location>
        <position position="385"/>
    </location>
</feature>
<sequence length="432" mass="49148">MAKNGELIAPTVGGLPLAKEHKSNGNASTGKVTASKRPDYRKIHALPLPLVIHSLPPLIPHNPLSLLHIAYVFLQQIIWQPLSIPSPKYVGYFSPETQSVHVIDPTSIKGLWSHGFFGKGSLSRSEPTWLEREKSRRGLLAAATSEENTRQRRAERQAMKLERARKEREAIEQTLKFESGATSSKPSNVLLAAEEIVQITHAPEMFNRTLTMNHNEVGIVFDPNQTLQENDDIILEEDIEDEEHLQLTLEEALFLSRVLGVLDIKDESTNSIIPFQNLLPLFMSYFKVPPAKVLPKALVLPDDPFLISYIAYHHFRSLGWVVKAGNKFSVDYLLYLRGPVFAHAEFAVVVLPSYNDQYWTGKGKEPQKTWHWFHMVNRVQSSVRKTLVFCYVDIPPPANDELFSNGDLDSLLQRYKVREFVLRRWSANRNRG</sequence>
<dbReference type="GO" id="GO:0000213">
    <property type="term" value="F:tRNA-intron lyase activity"/>
    <property type="evidence" value="ECO:0007669"/>
    <property type="project" value="UniProtKB-UniRule"/>
</dbReference>
<accession>A0A8H3IC49</accession>
<evidence type="ECO:0000259" key="7">
    <source>
        <dbReference type="Pfam" id="PF01974"/>
    </source>
</evidence>
<reference evidence="8" key="1">
    <citation type="submission" date="2021-03" db="EMBL/GenBank/DDBJ databases">
        <authorList>
            <person name="Tagirdzhanova G."/>
        </authorList>
    </citation>
    <scope>NUCLEOTIDE SEQUENCE</scope>
</reference>
<evidence type="ECO:0000256" key="4">
    <source>
        <dbReference type="PIRNR" id="PIRNR011789"/>
    </source>
</evidence>
<feature type="active site" evidence="5">
    <location>
        <position position="335"/>
    </location>
</feature>
<dbReference type="GO" id="GO:0005737">
    <property type="term" value="C:cytoplasm"/>
    <property type="evidence" value="ECO:0007669"/>
    <property type="project" value="TreeGrafter"/>
</dbReference>
<dbReference type="InterPro" id="IPR016589">
    <property type="entry name" value="tRNA_splic_SEN2"/>
</dbReference>
<comment type="function">
    <text evidence="4">Constitutes one of the two catalytic subunit of the tRNA-splicing endonuclease complex, a complex responsible for identification and cleavage of the splice sites in pre-tRNA. It cleaves pre-tRNA at the 5'- and 3'-splice sites to release the intron. The products are an intron and two tRNA half-molecules bearing 2',3'-cyclic phosphate and 5'-OH termini. There are no conserved sequences at the splice sites, but the intron is invariably located at the same site in the gene, placing the splice sites an invariant distance from the constant structural features of the tRNA body.</text>
</comment>
<dbReference type="InterPro" id="IPR011856">
    <property type="entry name" value="tRNA_endonuc-like_dom_sf"/>
</dbReference>
<dbReference type="PANTHER" id="PTHR21227">
    <property type="entry name" value="TRNA-SPLICING ENDONUCLEASE SUBUNIT SEN2"/>
    <property type="match status" value="1"/>
</dbReference>
<keyword evidence="9" id="KW-1185">Reference proteome</keyword>
<keyword evidence="3 4" id="KW-0456">Lyase</keyword>
<evidence type="ECO:0000313" key="8">
    <source>
        <dbReference type="EMBL" id="CAF9908139.1"/>
    </source>
</evidence>
<feature type="active site" evidence="5">
    <location>
        <position position="343"/>
    </location>
</feature>
<evidence type="ECO:0000256" key="3">
    <source>
        <dbReference type="ARBA" id="ARBA00023239"/>
    </source>
</evidence>
<dbReference type="GO" id="GO:0000214">
    <property type="term" value="C:tRNA-intron endonuclease complex"/>
    <property type="evidence" value="ECO:0007669"/>
    <property type="project" value="UniProtKB-UniRule"/>
</dbReference>
<proteinExistence type="inferred from homology"/>
<dbReference type="EC" id="4.6.1.16" evidence="4"/>
<dbReference type="InterPro" id="IPR006677">
    <property type="entry name" value="tRNA_intron_Endonuc_cat-like"/>
</dbReference>
<dbReference type="PIRSF" id="PIRSF011789">
    <property type="entry name" value="tRNA_splic_SEN2"/>
    <property type="match status" value="1"/>
</dbReference>
<name>A0A8H3IC49_9LECA</name>
<keyword evidence="6" id="KW-0175">Coiled coil</keyword>
<dbReference type="GO" id="GO:0000379">
    <property type="term" value="P:tRNA-type intron splice site recognition and cleavage"/>
    <property type="evidence" value="ECO:0007669"/>
    <property type="project" value="TreeGrafter"/>
</dbReference>
<dbReference type="OrthoDB" id="10249562at2759"/>
<dbReference type="CDD" id="cd22363">
    <property type="entry name" value="tRNA-intron_lyase_C"/>
    <property type="match status" value="1"/>
</dbReference>
<organism evidence="8 9">
    <name type="scientific">Gomphillus americanus</name>
    <dbReference type="NCBI Taxonomy" id="1940652"/>
    <lineage>
        <taxon>Eukaryota</taxon>
        <taxon>Fungi</taxon>
        <taxon>Dikarya</taxon>
        <taxon>Ascomycota</taxon>
        <taxon>Pezizomycotina</taxon>
        <taxon>Lecanoromycetes</taxon>
        <taxon>OSLEUM clade</taxon>
        <taxon>Ostropomycetidae</taxon>
        <taxon>Ostropales</taxon>
        <taxon>Graphidaceae</taxon>
        <taxon>Gomphilloideae</taxon>
        <taxon>Gomphillus</taxon>
    </lineage>
</organism>
<protein>
    <recommendedName>
        <fullName evidence="4">tRNA-splicing endonuclease subunit Sen2</fullName>
        <ecNumber evidence="4">4.6.1.16</ecNumber>
    </recommendedName>
</protein>
<evidence type="ECO:0000313" key="9">
    <source>
        <dbReference type="Proteomes" id="UP000664169"/>
    </source>
</evidence>
<dbReference type="SUPFAM" id="SSF53032">
    <property type="entry name" value="tRNA-intron endonuclease catalytic domain-like"/>
    <property type="match status" value="1"/>
</dbReference>
<comment type="similarity">
    <text evidence="1 4">Belongs to the tRNA-intron endonuclease family.</text>
</comment>
<dbReference type="PANTHER" id="PTHR21227:SF0">
    <property type="entry name" value="TRNA-SPLICING ENDONUCLEASE SUBUNIT SEN2"/>
    <property type="match status" value="1"/>
</dbReference>
<dbReference type="InterPro" id="IPR036167">
    <property type="entry name" value="tRNA_intron_Endo_cat-like_sf"/>
</dbReference>
<keyword evidence="2 4" id="KW-0819">tRNA processing</keyword>